<evidence type="ECO:0000313" key="1">
    <source>
        <dbReference type="EMBL" id="MED6237481.1"/>
    </source>
</evidence>
<reference evidence="1 2" key="1">
    <citation type="submission" date="2021-07" db="EMBL/GenBank/DDBJ databases">
        <authorList>
            <person name="Palmer J.M."/>
        </authorList>
    </citation>
    <scope>NUCLEOTIDE SEQUENCE [LARGE SCALE GENOMIC DNA]</scope>
    <source>
        <strain evidence="1 2">AT_MEX2019</strain>
        <tissue evidence="1">Muscle</tissue>
    </source>
</reference>
<dbReference type="Proteomes" id="UP001345963">
    <property type="component" value="Unassembled WGS sequence"/>
</dbReference>
<gene>
    <name evidence="1" type="ORF">ATANTOWER_025882</name>
</gene>
<dbReference type="EMBL" id="JAHUTI010015884">
    <property type="protein sequence ID" value="MED6237481.1"/>
    <property type="molecule type" value="Genomic_DNA"/>
</dbReference>
<comment type="caution">
    <text evidence="1">The sequence shown here is derived from an EMBL/GenBank/DDBJ whole genome shotgun (WGS) entry which is preliminary data.</text>
</comment>
<accession>A0ABU7AI64</accession>
<keyword evidence="2" id="KW-1185">Reference proteome</keyword>
<organism evidence="1 2">
    <name type="scientific">Ataeniobius toweri</name>
    <dbReference type="NCBI Taxonomy" id="208326"/>
    <lineage>
        <taxon>Eukaryota</taxon>
        <taxon>Metazoa</taxon>
        <taxon>Chordata</taxon>
        <taxon>Craniata</taxon>
        <taxon>Vertebrata</taxon>
        <taxon>Euteleostomi</taxon>
        <taxon>Actinopterygii</taxon>
        <taxon>Neopterygii</taxon>
        <taxon>Teleostei</taxon>
        <taxon>Neoteleostei</taxon>
        <taxon>Acanthomorphata</taxon>
        <taxon>Ovalentaria</taxon>
        <taxon>Atherinomorphae</taxon>
        <taxon>Cyprinodontiformes</taxon>
        <taxon>Goodeidae</taxon>
        <taxon>Ataeniobius</taxon>
    </lineage>
</organism>
<proteinExistence type="predicted"/>
<name>A0ABU7AI64_9TELE</name>
<protein>
    <submittedName>
        <fullName evidence="1">Uncharacterized protein</fullName>
    </submittedName>
</protein>
<evidence type="ECO:0000313" key="2">
    <source>
        <dbReference type="Proteomes" id="UP001345963"/>
    </source>
</evidence>
<sequence length="100" mass="11160">MRPPILEPSQFLRQEASSSWKIHKSCFGITGKSYFWTFTSHSLGGEGNQTRIRAGCLHVDEAGFMDSFSPGFQNNLNEDSSEKMSSAVHPFMSCRIPVCP</sequence>